<keyword evidence="2" id="KW-0378">Hydrolase</keyword>
<organism evidence="6 7">
    <name type="scientific">Celeribacter ethanolicus</name>
    <dbReference type="NCBI Taxonomy" id="1758178"/>
    <lineage>
        <taxon>Bacteria</taxon>
        <taxon>Pseudomonadati</taxon>
        <taxon>Pseudomonadota</taxon>
        <taxon>Alphaproteobacteria</taxon>
        <taxon>Rhodobacterales</taxon>
        <taxon>Roseobacteraceae</taxon>
        <taxon>Celeribacter</taxon>
    </lineage>
</organism>
<dbReference type="SUPFAM" id="SSF56300">
    <property type="entry name" value="Metallo-dependent phosphatases"/>
    <property type="match status" value="1"/>
</dbReference>
<dbReference type="GO" id="GO:0046872">
    <property type="term" value="F:metal ion binding"/>
    <property type="evidence" value="ECO:0007669"/>
    <property type="project" value="UniProtKB-KW"/>
</dbReference>
<keyword evidence="1" id="KW-0479">Metal-binding</keyword>
<evidence type="ECO:0000256" key="4">
    <source>
        <dbReference type="ARBA" id="ARBA00025742"/>
    </source>
</evidence>
<evidence type="ECO:0000256" key="1">
    <source>
        <dbReference type="ARBA" id="ARBA00022723"/>
    </source>
</evidence>
<reference evidence="6 7" key="1">
    <citation type="submission" date="2017-06" db="EMBL/GenBank/DDBJ databases">
        <title>Celeribacter sp. TSPH2 complete genome sequence.</title>
        <authorList>
            <person name="Woo J.-H."/>
            <person name="Kim H.-S."/>
        </authorList>
    </citation>
    <scope>NUCLEOTIDE SEQUENCE [LARGE SCALE GENOMIC DNA]</scope>
    <source>
        <strain evidence="6 7">TSPH2</strain>
    </source>
</reference>
<dbReference type="RefSeq" id="WP_096804659.1">
    <property type="nucleotide sequence ID" value="NZ_CP022196.1"/>
</dbReference>
<keyword evidence="7" id="KW-1185">Reference proteome</keyword>
<evidence type="ECO:0000313" key="6">
    <source>
        <dbReference type="EMBL" id="ATG46374.1"/>
    </source>
</evidence>
<evidence type="ECO:0000313" key="7">
    <source>
        <dbReference type="Proteomes" id="UP000217935"/>
    </source>
</evidence>
<comment type="similarity">
    <text evidence="4">Belongs to the cyclic nucleotide phosphodiesterase class-III family.</text>
</comment>
<dbReference type="Proteomes" id="UP000217935">
    <property type="component" value="Chromosome"/>
</dbReference>
<dbReference type="KEGG" id="ceh:CEW89_01590"/>
<dbReference type="OrthoDB" id="651281at2"/>
<dbReference type="InterPro" id="IPR029052">
    <property type="entry name" value="Metallo-depent_PP-like"/>
</dbReference>
<gene>
    <name evidence="6" type="ORF">CEW89_01590</name>
</gene>
<evidence type="ECO:0000259" key="5">
    <source>
        <dbReference type="Pfam" id="PF00149"/>
    </source>
</evidence>
<feature type="domain" description="Calcineurin-like phosphoesterase" evidence="5">
    <location>
        <begin position="3"/>
        <end position="188"/>
    </location>
</feature>
<dbReference type="CDD" id="cd07400">
    <property type="entry name" value="MPP_1"/>
    <property type="match status" value="1"/>
</dbReference>
<evidence type="ECO:0000256" key="3">
    <source>
        <dbReference type="ARBA" id="ARBA00023004"/>
    </source>
</evidence>
<dbReference type="GO" id="GO:0016787">
    <property type="term" value="F:hydrolase activity"/>
    <property type="evidence" value="ECO:0007669"/>
    <property type="project" value="UniProtKB-KW"/>
</dbReference>
<dbReference type="Pfam" id="PF00149">
    <property type="entry name" value="Metallophos"/>
    <property type="match status" value="1"/>
</dbReference>
<dbReference type="PANTHER" id="PTHR42988:SF2">
    <property type="entry name" value="CYCLIC NUCLEOTIDE PHOSPHODIESTERASE CBUA0032-RELATED"/>
    <property type="match status" value="1"/>
</dbReference>
<dbReference type="InterPro" id="IPR004843">
    <property type="entry name" value="Calcineurin-like_PHP"/>
</dbReference>
<name>A0A291G8H3_9RHOB</name>
<keyword evidence="3" id="KW-0408">Iron</keyword>
<proteinExistence type="inferred from homology"/>
<dbReference type="Gene3D" id="3.60.21.10">
    <property type="match status" value="1"/>
</dbReference>
<dbReference type="PANTHER" id="PTHR42988">
    <property type="entry name" value="PHOSPHOHYDROLASE"/>
    <property type="match status" value="1"/>
</dbReference>
<dbReference type="InterPro" id="IPR050884">
    <property type="entry name" value="CNP_phosphodiesterase-III"/>
</dbReference>
<dbReference type="EMBL" id="CP022196">
    <property type="protein sequence ID" value="ATG46374.1"/>
    <property type="molecule type" value="Genomic_DNA"/>
</dbReference>
<accession>A0A291G8H3</accession>
<protein>
    <submittedName>
        <fullName evidence="6">Phosphodiesterase</fullName>
    </submittedName>
</protein>
<dbReference type="STRING" id="1758178.GCA_001550095_01562"/>
<dbReference type="AlphaFoldDB" id="A0A291G8H3"/>
<sequence length="274" mass="30191">MTRLIHLSDLHFGRTDPALAAPLLRTIERLEPTLVVISGDLTQRARRGQFDKARHFIDAIKAPVLTVPGNHDTPLDNLVLRWFAPFARYKRAISADLEPTFETPQMQVIGVNTVNPFAWQSGRLSDKTLTRMMEHFGPDDGRLRVAVLHHPLEQPPTLDKPRTHGAKAALTALSAAGADLVLSGHLHSASAAPFTRVPGVLFVQAGTALSTRRRGTPNTFNQIELTGEGELTLTVWSAADQPTFLPQAPRHYLRGPAGWVRKTGHDRAMPRLLC</sequence>
<evidence type="ECO:0000256" key="2">
    <source>
        <dbReference type="ARBA" id="ARBA00022801"/>
    </source>
</evidence>